<name>A0A165ZDL3_9EURY</name>
<keyword evidence="2" id="KW-1185">Reference proteome</keyword>
<evidence type="ECO:0000313" key="2">
    <source>
        <dbReference type="Proteomes" id="UP000077245"/>
    </source>
</evidence>
<dbReference type="OrthoDB" id="74755at2157"/>
<dbReference type="Pfam" id="PF04472">
    <property type="entry name" value="SepF"/>
    <property type="match status" value="1"/>
</dbReference>
<accession>A0A165ZDL3</accession>
<dbReference type="Proteomes" id="UP000077245">
    <property type="component" value="Unassembled WGS sequence"/>
</dbReference>
<reference evidence="1 2" key="1">
    <citation type="submission" date="2016-04" db="EMBL/GenBank/DDBJ databases">
        <title>Genome sequence of Methanobrevibacter curvatus DSM 11111.</title>
        <authorList>
            <person name="Poehlein A."/>
            <person name="Seedorf H."/>
            <person name="Daniel R."/>
        </authorList>
    </citation>
    <scope>NUCLEOTIDE SEQUENCE [LARGE SCALE GENOMIC DNA]</scope>
    <source>
        <strain evidence="1 2">DSM 11111</strain>
    </source>
</reference>
<gene>
    <name evidence="1" type="ORF">MBCUR_17380</name>
</gene>
<dbReference type="AlphaFoldDB" id="A0A165ZDL3"/>
<dbReference type="RefSeq" id="WP_084269668.1">
    <property type="nucleotide sequence ID" value="NZ_LWMV01000210.1"/>
</dbReference>
<dbReference type="PATRIC" id="fig|49547.3.peg.1841"/>
<sequence>MGIIDNLKKSFGVYTEDDIRDEELGAEPDNSFEVPISITPEQTIIDIILIRPRNADDIDYINDQIVSEKNPVIVDLAYLENEGPELFQMAISKIKFLREKYNAEAISLSRTDDKYLILIAPTQVNITKRD</sequence>
<comment type="caution">
    <text evidence="1">The sequence shown here is derived from an EMBL/GenBank/DDBJ whole genome shotgun (WGS) entry which is preliminary data.</text>
</comment>
<proteinExistence type="predicted"/>
<protein>
    <recommendedName>
        <fullName evidence="3">Cell division protein SepF</fullName>
    </recommendedName>
</protein>
<evidence type="ECO:0000313" key="1">
    <source>
        <dbReference type="EMBL" id="KZX10581.1"/>
    </source>
</evidence>
<dbReference type="EMBL" id="LWMV01000210">
    <property type="protein sequence ID" value="KZX10581.1"/>
    <property type="molecule type" value="Genomic_DNA"/>
</dbReference>
<evidence type="ECO:0008006" key="3">
    <source>
        <dbReference type="Google" id="ProtNLM"/>
    </source>
</evidence>
<organism evidence="1 2">
    <name type="scientific">Methanobrevibacter curvatus</name>
    <dbReference type="NCBI Taxonomy" id="49547"/>
    <lineage>
        <taxon>Archaea</taxon>
        <taxon>Methanobacteriati</taxon>
        <taxon>Methanobacteriota</taxon>
        <taxon>Methanomada group</taxon>
        <taxon>Methanobacteria</taxon>
        <taxon>Methanobacteriales</taxon>
        <taxon>Methanobacteriaceae</taxon>
        <taxon>Methanobrevibacter</taxon>
    </lineage>
</organism>
<dbReference type="Gene3D" id="3.30.110.150">
    <property type="entry name" value="SepF-like protein"/>
    <property type="match status" value="1"/>
</dbReference>
<dbReference type="InterPro" id="IPR038594">
    <property type="entry name" value="SepF-like_sf"/>
</dbReference>
<dbReference type="STRING" id="49547.MBCUR_17380"/>
<dbReference type="InterPro" id="IPR007561">
    <property type="entry name" value="Cell_div_SepF/SepF-rel"/>
</dbReference>